<dbReference type="KEGG" id="bmei:Spa11_22620"/>
<evidence type="ECO:0000313" key="2">
    <source>
        <dbReference type="Proteomes" id="UP000316426"/>
    </source>
</evidence>
<dbReference type="Proteomes" id="UP000316426">
    <property type="component" value="Chromosome"/>
</dbReference>
<dbReference type="Gene3D" id="2.115.10.20">
    <property type="entry name" value="Glycosyl hydrolase domain, family 43"/>
    <property type="match status" value="2"/>
</dbReference>
<keyword evidence="2" id="KW-1185">Reference proteome</keyword>
<dbReference type="RefSeq" id="WP_145112139.1">
    <property type="nucleotide sequence ID" value="NZ_CP036349.1"/>
</dbReference>
<protein>
    <submittedName>
        <fullName evidence="1">Glycosyl hydrolases family 43</fullName>
    </submittedName>
</protein>
<dbReference type="PANTHER" id="PTHR35279">
    <property type="match status" value="1"/>
</dbReference>
<dbReference type="EMBL" id="CP036349">
    <property type="protein sequence ID" value="QDV74063.1"/>
    <property type="molecule type" value="Genomic_DNA"/>
</dbReference>
<proteinExistence type="predicted"/>
<accession>A0A518K8E2</accession>
<keyword evidence="1" id="KW-0378">Hydrolase</keyword>
<dbReference type="InterPro" id="IPR023296">
    <property type="entry name" value="Glyco_hydro_beta-prop_sf"/>
</dbReference>
<evidence type="ECO:0000313" key="1">
    <source>
        <dbReference type="EMBL" id="QDV74063.1"/>
    </source>
</evidence>
<gene>
    <name evidence="1" type="ORF">Spa11_22620</name>
</gene>
<sequence length="355" mass="39952" precursor="true">MLHTRLIPFIAILGALGVLAVPLLAEDPAIDDATMQRVYSQLQTPHKVGRVLTPAEGEMYDCPSIFCHNGRWWMIFVSIKELVGYETRLAVSDNLVDWEIVGTILGFREDGWDRWQADGGIALVDTAWGGSYELAQHDDKYWLSYFGGAKQGYETDPLAIGMAWSKDPTQAGEWTRLVENPVLSPEDEDARPFEQATLYKSSIFHDKTQSLGAPYVMFYNGKQKGGWVERIGAAVSDDMVHWRRLGDGPVIDNGKGISGDPQIIRMDDLWVMPYFGAGWKPRAFDTFAVSRDLVNWTKWEGPNLIEPSEPFDETFAHKPWFIKHDGVVYHFYCSVGEKVRAIALATSQPVEATDE</sequence>
<dbReference type="GO" id="GO:0016787">
    <property type="term" value="F:hydrolase activity"/>
    <property type="evidence" value="ECO:0007669"/>
    <property type="project" value="UniProtKB-KW"/>
</dbReference>
<organism evidence="1 2">
    <name type="scientific">Botrimarina mediterranea</name>
    <dbReference type="NCBI Taxonomy" id="2528022"/>
    <lineage>
        <taxon>Bacteria</taxon>
        <taxon>Pseudomonadati</taxon>
        <taxon>Planctomycetota</taxon>
        <taxon>Planctomycetia</taxon>
        <taxon>Pirellulales</taxon>
        <taxon>Lacipirellulaceae</taxon>
        <taxon>Botrimarina</taxon>
    </lineage>
</organism>
<dbReference type="SUPFAM" id="SSF75005">
    <property type="entry name" value="Arabinanase/levansucrase/invertase"/>
    <property type="match status" value="2"/>
</dbReference>
<reference evidence="1 2" key="1">
    <citation type="submission" date="2019-02" db="EMBL/GenBank/DDBJ databases">
        <title>Deep-cultivation of Planctomycetes and their phenomic and genomic characterization uncovers novel biology.</title>
        <authorList>
            <person name="Wiegand S."/>
            <person name="Jogler M."/>
            <person name="Boedeker C."/>
            <person name="Pinto D."/>
            <person name="Vollmers J."/>
            <person name="Rivas-Marin E."/>
            <person name="Kohn T."/>
            <person name="Peeters S.H."/>
            <person name="Heuer A."/>
            <person name="Rast P."/>
            <person name="Oberbeckmann S."/>
            <person name="Bunk B."/>
            <person name="Jeske O."/>
            <person name="Meyerdierks A."/>
            <person name="Storesund J.E."/>
            <person name="Kallscheuer N."/>
            <person name="Luecker S."/>
            <person name="Lage O.M."/>
            <person name="Pohl T."/>
            <person name="Merkel B.J."/>
            <person name="Hornburger P."/>
            <person name="Mueller R.-W."/>
            <person name="Bruemmer F."/>
            <person name="Labrenz M."/>
            <person name="Spormann A.M."/>
            <person name="Op den Camp H."/>
            <person name="Overmann J."/>
            <person name="Amann R."/>
            <person name="Jetten M.S.M."/>
            <person name="Mascher T."/>
            <person name="Medema M.H."/>
            <person name="Devos D.P."/>
            <person name="Kaster A.-K."/>
            <person name="Ovreas L."/>
            <person name="Rohde M."/>
            <person name="Galperin M.Y."/>
            <person name="Jogler C."/>
        </authorList>
    </citation>
    <scope>NUCLEOTIDE SEQUENCE [LARGE SCALE GENOMIC DNA]</scope>
    <source>
        <strain evidence="1 2">Spa11</strain>
    </source>
</reference>
<name>A0A518K8E2_9BACT</name>
<dbReference type="PANTHER" id="PTHR35279:SF1">
    <property type="entry name" value="ARABINANASE_LEVANSUCRASE_INVERTASE"/>
    <property type="match status" value="1"/>
</dbReference>
<dbReference type="AlphaFoldDB" id="A0A518K8E2"/>